<proteinExistence type="predicted"/>
<sequence length="527" mass="55702">MHRMIRNMVNRLTNMNSEAGVSRLPAAKPLSRLRRAGSALVGTSLAVAAAIFATGLLSGEVSAQGYPSAGVSLANYDLAASGFVTPAGVPPIGTPGMMGMSGSPVMPVGYNAYGCDSGNCDALPMQACMDRMVCGTCGGGGGCSCNSFLGGGGVLGKLRNGGSACLFCRGAGCTACKELPFGYAGSCLASAVSLLRPYEEAGICNQRWYDVSLEALFLDRQIKSAGSSVITQRGSGPSGTPVLSLSDDGLDELEAGVRASVAFIWGVGGNVELTYMGGNEWKEGASAQADVIGTNLEGNLYSFLSDFGTIPGAGGFDDTDRSTTQSIEARSRFHSAEFNYRRRTMFPYCRFQSSWLVGLRFMRYDDGLRYATQGQTQTTIGPTTITQNRFFNADADTENRLFGPQAGFDFWWNVVPGISVGLGAKGAWVQNDVDRAVQISANSLATQNAFDGDQRGTILADLELKGIYRLSHSLTLRGSYYVLAVDDIAFGSMDFQVNGATQSIVPGNLAYDSLTLQGFTVGAEYMW</sequence>
<name>A0A5B9MJW0_9BACT</name>
<reference evidence="1 2" key="1">
    <citation type="submission" date="2019-02" db="EMBL/GenBank/DDBJ databases">
        <title>Planctomycetal bacteria perform biofilm scaping via a novel small molecule.</title>
        <authorList>
            <person name="Jeske O."/>
            <person name="Boedeker C."/>
            <person name="Wiegand S."/>
            <person name="Breitling P."/>
            <person name="Kallscheuer N."/>
            <person name="Jogler M."/>
            <person name="Rohde M."/>
            <person name="Petersen J."/>
            <person name="Medema M.H."/>
            <person name="Surup F."/>
            <person name="Jogler C."/>
        </authorList>
    </citation>
    <scope>NUCLEOTIDE SEQUENCE [LARGE SCALE GENOMIC DNA]</scope>
    <source>
        <strain evidence="1 2">Mal15</strain>
    </source>
</reference>
<dbReference type="EMBL" id="CP036264">
    <property type="protein sequence ID" value="QEF99905.1"/>
    <property type="molecule type" value="Genomic_DNA"/>
</dbReference>
<evidence type="ECO:0000313" key="1">
    <source>
        <dbReference type="EMBL" id="QEF99905.1"/>
    </source>
</evidence>
<dbReference type="InterPro" id="IPR011446">
    <property type="entry name" value="BBP7"/>
</dbReference>
<organism evidence="1 2">
    <name type="scientific">Stieleria maiorica</name>
    <dbReference type="NCBI Taxonomy" id="2795974"/>
    <lineage>
        <taxon>Bacteria</taxon>
        <taxon>Pseudomonadati</taxon>
        <taxon>Planctomycetota</taxon>
        <taxon>Planctomycetia</taxon>
        <taxon>Pirellulales</taxon>
        <taxon>Pirellulaceae</taxon>
        <taxon>Stieleria</taxon>
    </lineage>
</organism>
<dbReference type="Pfam" id="PF07585">
    <property type="entry name" value="BBP7"/>
    <property type="match status" value="1"/>
</dbReference>
<dbReference type="KEGG" id="smam:Mal15_39720"/>
<protein>
    <submittedName>
        <fullName evidence="1">Uncharacterized protein</fullName>
    </submittedName>
</protein>
<accession>A0A5B9MJW0</accession>
<dbReference type="Proteomes" id="UP000321353">
    <property type="component" value="Chromosome"/>
</dbReference>
<gene>
    <name evidence="1" type="ORF">Mal15_39720</name>
</gene>
<keyword evidence="2" id="KW-1185">Reference proteome</keyword>
<evidence type="ECO:0000313" key="2">
    <source>
        <dbReference type="Proteomes" id="UP000321353"/>
    </source>
</evidence>
<dbReference type="AlphaFoldDB" id="A0A5B9MJW0"/>